<feature type="repeat" description="TPR" evidence="3">
    <location>
        <begin position="188"/>
        <end position="221"/>
    </location>
</feature>
<protein>
    <submittedName>
        <fullName evidence="4">Lipoprotein NlpI</fullName>
    </submittedName>
</protein>
<dbReference type="Pfam" id="PF13181">
    <property type="entry name" value="TPR_8"/>
    <property type="match status" value="1"/>
</dbReference>
<sequence length="385" mass="44568">MSENILSAGYIQDKLDKSFKNKLKTIVFLELNKDLIIDNKFKLTDNLPLPIKTDGLIEGIKASKYEERIDFELLAEGMVCVIACDKDFKYNEDYINILKGTTEKIDSYLLSKSMELASKGEFIDALTYLITLEKISDNHMIIWYNIGLILKEMVFIKNEKGSTEEHDLFYQLSFEIFEELSEIYPHFSKAYYIMGFYYSNEEKYQEAILAWQKAYELSADSNTKAEIEKLIQNENDKLIFMEAKQKIIDGEAEQGLKMIIPLIGRHDDWSEAKYFTALGYRKIQNYKKAELLLNELIKAGESFHEIYNELGLCCMELGNVDNALKNLKTAVELNKDSGGYNCNLAIAYYYAGDDAKAKEYLKKAKELEPNDEIIVKCIRWMKLNI</sequence>
<dbReference type="SUPFAM" id="SSF48452">
    <property type="entry name" value="TPR-like"/>
    <property type="match status" value="1"/>
</dbReference>
<keyword evidence="5" id="KW-1185">Reference proteome</keyword>
<dbReference type="PANTHER" id="PTHR45586:SF1">
    <property type="entry name" value="LIPOPOLYSACCHARIDE ASSEMBLY PROTEIN B"/>
    <property type="match status" value="1"/>
</dbReference>
<dbReference type="InterPro" id="IPR051012">
    <property type="entry name" value="CellSynth/LPSAsmb/PSIAsmb"/>
</dbReference>
<dbReference type="InterPro" id="IPR011990">
    <property type="entry name" value="TPR-like_helical_dom_sf"/>
</dbReference>
<dbReference type="Gene3D" id="1.25.40.10">
    <property type="entry name" value="Tetratricopeptide repeat domain"/>
    <property type="match status" value="2"/>
</dbReference>
<dbReference type="Proteomes" id="UP000050326">
    <property type="component" value="Unassembled WGS sequence"/>
</dbReference>
<dbReference type="PANTHER" id="PTHR45586">
    <property type="entry name" value="TPR REPEAT-CONTAINING PROTEIN PA4667"/>
    <property type="match status" value="1"/>
</dbReference>
<dbReference type="OrthoDB" id="358807at2"/>
<organism evidence="4 5">
    <name type="scientific">Oxobacter pfennigii</name>
    <dbReference type="NCBI Taxonomy" id="36849"/>
    <lineage>
        <taxon>Bacteria</taxon>
        <taxon>Bacillati</taxon>
        <taxon>Bacillota</taxon>
        <taxon>Clostridia</taxon>
        <taxon>Eubacteriales</taxon>
        <taxon>Clostridiaceae</taxon>
        <taxon>Oxobacter</taxon>
    </lineage>
</organism>
<dbReference type="SMART" id="SM00028">
    <property type="entry name" value="TPR"/>
    <property type="match status" value="4"/>
</dbReference>
<name>A0A0P9AIU3_9CLOT</name>
<comment type="caution">
    <text evidence="4">The sequence shown here is derived from an EMBL/GenBank/DDBJ whole genome shotgun (WGS) entry which is preliminary data.</text>
</comment>
<dbReference type="AlphaFoldDB" id="A0A0P9AIU3"/>
<keyword evidence="4" id="KW-0449">Lipoprotein</keyword>
<reference evidence="4 5" key="1">
    <citation type="submission" date="2015-09" db="EMBL/GenBank/DDBJ databases">
        <title>Genome sequence of Oxobacter pfennigii DSM 3222.</title>
        <authorList>
            <person name="Poehlein A."/>
            <person name="Bengelsdorf F.R."/>
            <person name="Schiel-Bengelsdorf B."/>
            <person name="Duerre P."/>
            <person name="Daniel R."/>
        </authorList>
    </citation>
    <scope>NUCLEOTIDE SEQUENCE [LARGE SCALE GENOMIC DNA]</scope>
    <source>
        <strain evidence="4 5">DSM 3222</strain>
    </source>
</reference>
<dbReference type="STRING" id="36849.OXPF_10670"/>
<proteinExistence type="predicted"/>
<keyword evidence="1" id="KW-0677">Repeat</keyword>
<dbReference type="PROSITE" id="PS50005">
    <property type="entry name" value="TPR"/>
    <property type="match status" value="3"/>
</dbReference>
<keyword evidence="2 3" id="KW-0802">TPR repeat</keyword>
<feature type="repeat" description="TPR" evidence="3">
    <location>
        <begin position="304"/>
        <end position="337"/>
    </location>
</feature>
<dbReference type="Pfam" id="PF13424">
    <property type="entry name" value="TPR_12"/>
    <property type="match status" value="1"/>
</dbReference>
<gene>
    <name evidence="4" type="ORF">OXPF_10670</name>
</gene>
<dbReference type="EMBL" id="LKET01000024">
    <property type="protein sequence ID" value="KPU45372.1"/>
    <property type="molecule type" value="Genomic_DNA"/>
</dbReference>
<evidence type="ECO:0000313" key="4">
    <source>
        <dbReference type="EMBL" id="KPU45372.1"/>
    </source>
</evidence>
<evidence type="ECO:0000256" key="3">
    <source>
        <dbReference type="PROSITE-ProRule" id="PRU00339"/>
    </source>
</evidence>
<feature type="repeat" description="TPR" evidence="3">
    <location>
        <begin position="338"/>
        <end position="371"/>
    </location>
</feature>
<accession>A0A0P9AIU3</accession>
<evidence type="ECO:0000313" key="5">
    <source>
        <dbReference type="Proteomes" id="UP000050326"/>
    </source>
</evidence>
<evidence type="ECO:0000256" key="2">
    <source>
        <dbReference type="ARBA" id="ARBA00022803"/>
    </source>
</evidence>
<dbReference type="RefSeq" id="WP_054874171.1">
    <property type="nucleotide sequence ID" value="NZ_LKET01000024.1"/>
</dbReference>
<dbReference type="InterPro" id="IPR019734">
    <property type="entry name" value="TPR_rpt"/>
</dbReference>
<evidence type="ECO:0000256" key="1">
    <source>
        <dbReference type="ARBA" id="ARBA00022737"/>
    </source>
</evidence>